<evidence type="ECO:0000313" key="3">
    <source>
        <dbReference type="EMBL" id="SCU78333.1"/>
    </source>
</evidence>
<dbReference type="Pfam" id="PF00248">
    <property type="entry name" value="Aldo_ket_red"/>
    <property type="match status" value="1"/>
</dbReference>
<dbReference type="SUPFAM" id="SSF51430">
    <property type="entry name" value="NAD(P)-linked oxidoreductase"/>
    <property type="match status" value="1"/>
</dbReference>
<dbReference type="GO" id="GO:0005829">
    <property type="term" value="C:cytosol"/>
    <property type="evidence" value="ECO:0007669"/>
    <property type="project" value="UniProtKB-ARBA"/>
</dbReference>
<reference evidence="3" key="1">
    <citation type="submission" date="2016-09" db="EMBL/GenBank/DDBJ databases">
        <authorList>
            <person name="Capua I."/>
            <person name="De Benedictis P."/>
            <person name="Joannis T."/>
            <person name="Lombin L.H."/>
            <person name="Cattoli G."/>
        </authorList>
    </citation>
    <scope>NUCLEOTIDE SEQUENCE</scope>
    <source>
        <strain evidence="3">B9</strain>
    </source>
</reference>
<dbReference type="PANTHER" id="PTHR43364:SF4">
    <property type="entry name" value="NAD(P)-LINKED OXIDOREDUCTASE SUPERFAMILY PROTEIN"/>
    <property type="match status" value="1"/>
</dbReference>
<keyword evidence="1" id="KW-0560">Oxidoreductase</keyword>
<dbReference type="Gene3D" id="3.20.20.100">
    <property type="entry name" value="NADP-dependent oxidoreductase domain"/>
    <property type="match status" value="1"/>
</dbReference>
<dbReference type="FunFam" id="3.20.20.100:FF:000004">
    <property type="entry name" value="Oxidoreductase, aldo/keto reductase"/>
    <property type="match status" value="1"/>
</dbReference>
<proteinExistence type="predicted"/>
<evidence type="ECO:0000256" key="1">
    <source>
        <dbReference type="ARBA" id="ARBA00023002"/>
    </source>
</evidence>
<name>A0A1K0JHA0_CUPNE</name>
<protein>
    <submittedName>
        <fullName evidence="3">Oxidoreductase</fullName>
    </submittedName>
</protein>
<dbReference type="InterPro" id="IPR023210">
    <property type="entry name" value="NADP_OxRdtase_dom"/>
</dbReference>
<dbReference type="GO" id="GO:0016491">
    <property type="term" value="F:oxidoreductase activity"/>
    <property type="evidence" value="ECO:0007669"/>
    <property type="project" value="UniProtKB-KW"/>
</dbReference>
<sequence length="344" mass="37487">MPATTMPYRRLGASNLRVSALCLGTMMFADQTDEAEAARIVASARDHGVNFIDTADVYTKGASEQMVGRLLTANRHDWVLATKLGNAMQAAPNHGHYSRTWILRAVEDSLHRLATDYIDILYLHRDYPGANLEEAVRAMGDLVRSGKIRYWAVSNFRGWRIAEIARLCGELGVPRPVACQPYYNLLNRMPEVEILPACEHYGLGVVPYSPVARGVLTGKYAPGQAPGEGTRAGRADRRMMETEFREESLLIAQQLKAHAEGRGLTPGQFATAWVLANPIISSVIAGPRTLAQFEDYLGAPGAVITPEEESMVDALVSPGHASTHGYNDPGYPFGGRPVARAQAA</sequence>
<dbReference type="InterPro" id="IPR050523">
    <property type="entry name" value="AKR_Detox_Biosynth"/>
</dbReference>
<dbReference type="RefSeq" id="WP_340526981.1">
    <property type="nucleotide sequence ID" value="NZ_FMSH01000312.1"/>
</dbReference>
<dbReference type="InterPro" id="IPR036812">
    <property type="entry name" value="NAD(P)_OxRdtase_dom_sf"/>
</dbReference>
<organism evidence="3">
    <name type="scientific">Cupriavidus necator</name>
    <name type="common">Alcaligenes eutrophus</name>
    <name type="synonym">Ralstonia eutropha</name>
    <dbReference type="NCBI Taxonomy" id="106590"/>
    <lineage>
        <taxon>Bacteria</taxon>
        <taxon>Pseudomonadati</taxon>
        <taxon>Pseudomonadota</taxon>
        <taxon>Betaproteobacteria</taxon>
        <taxon>Burkholderiales</taxon>
        <taxon>Burkholderiaceae</taxon>
        <taxon>Cupriavidus</taxon>
    </lineage>
</organism>
<feature type="domain" description="NADP-dependent oxidoreductase" evidence="2">
    <location>
        <begin position="21"/>
        <end position="315"/>
    </location>
</feature>
<gene>
    <name evidence="3" type="ORF">CNECB9_380003</name>
</gene>
<evidence type="ECO:0000259" key="2">
    <source>
        <dbReference type="Pfam" id="PF00248"/>
    </source>
</evidence>
<dbReference type="EMBL" id="FMSH01000312">
    <property type="protein sequence ID" value="SCU78333.1"/>
    <property type="molecule type" value="Genomic_DNA"/>
</dbReference>
<accession>A0A1K0JHA0</accession>
<dbReference type="PANTHER" id="PTHR43364">
    <property type="entry name" value="NADH-SPECIFIC METHYLGLYOXAL REDUCTASE-RELATED"/>
    <property type="match status" value="1"/>
</dbReference>
<dbReference type="AlphaFoldDB" id="A0A1K0JHA0"/>